<reference evidence="2 3" key="2">
    <citation type="journal article" date="2008" name="Nature">
        <title>The Phaeodactylum genome reveals the evolutionary history of diatom genomes.</title>
        <authorList>
            <person name="Bowler C."/>
            <person name="Allen A.E."/>
            <person name="Badger J.H."/>
            <person name="Grimwood J."/>
            <person name="Jabbari K."/>
            <person name="Kuo A."/>
            <person name="Maheswari U."/>
            <person name="Martens C."/>
            <person name="Maumus F."/>
            <person name="Otillar R.P."/>
            <person name="Rayko E."/>
            <person name="Salamov A."/>
            <person name="Vandepoele K."/>
            <person name="Beszteri B."/>
            <person name="Gruber A."/>
            <person name="Heijde M."/>
            <person name="Katinka M."/>
            <person name="Mock T."/>
            <person name="Valentin K."/>
            <person name="Verret F."/>
            <person name="Berges J.A."/>
            <person name="Brownlee C."/>
            <person name="Cadoret J.P."/>
            <person name="Chiovitti A."/>
            <person name="Choi C.J."/>
            <person name="Coesel S."/>
            <person name="De Martino A."/>
            <person name="Detter J.C."/>
            <person name="Durkin C."/>
            <person name="Falciatore A."/>
            <person name="Fournet J."/>
            <person name="Haruta M."/>
            <person name="Huysman M.J."/>
            <person name="Jenkins B.D."/>
            <person name="Jiroutova K."/>
            <person name="Jorgensen R.E."/>
            <person name="Joubert Y."/>
            <person name="Kaplan A."/>
            <person name="Kroger N."/>
            <person name="Kroth P.G."/>
            <person name="La Roche J."/>
            <person name="Lindquist E."/>
            <person name="Lommer M."/>
            <person name="Martin-Jezequel V."/>
            <person name="Lopez P.J."/>
            <person name="Lucas S."/>
            <person name="Mangogna M."/>
            <person name="McGinnis K."/>
            <person name="Medlin L.K."/>
            <person name="Montsant A."/>
            <person name="Oudot-Le Secq M.P."/>
            <person name="Napoli C."/>
            <person name="Obornik M."/>
            <person name="Parker M.S."/>
            <person name="Petit J.L."/>
            <person name="Porcel B.M."/>
            <person name="Poulsen N."/>
            <person name="Robison M."/>
            <person name="Rychlewski L."/>
            <person name="Rynearson T.A."/>
            <person name="Schmutz J."/>
            <person name="Shapiro H."/>
            <person name="Siaut M."/>
            <person name="Stanley M."/>
            <person name="Sussman M.R."/>
            <person name="Taylor A.R."/>
            <person name="Vardi A."/>
            <person name="von Dassow P."/>
            <person name="Vyverman W."/>
            <person name="Willis A."/>
            <person name="Wyrwicz L.S."/>
            <person name="Rokhsar D.S."/>
            <person name="Weissenbach J."/>
            <person name="Armbrust E.V."/>
            <person name="Green B.R."/>
            <person name="Van de Peer Y."/>
            <person name="Grigoriev I.V."/>
        </authorList>
    </citation>
    <scope>NUCLEOTIDE SEQUENCE [LARGE SCALE GENOMIC DNA]</scope>
    <source>
        <strain evidence="2 3">CCMP1335</strain>
    </source>
</reference>
<dbReference type="PaxDb" id="35128-Thaps2725"/>
<evidence type="ECO:0000313" key="2">
    <source>
        <dbReference type="EMBL" id="EED94882.1"/>
    </source>
</evidence>
<keyword evidence="3" id="KW-1185">Reference proteome</keyword>
<dbReference type="eggNOG" id="ENOG502T7PH">
    <property type="taxonomic scope" value="Eukaryota"/>
</dbReference>
<dbReference type="OMA" id="TILCINP"/>
<dbReference type="GeneID" id="7452284"/>
<dbReference type="HOGENOM" id="CLU_664803_0_0_1"/>
<protein>
    <submittedName>
        <fullName evidence="2">Uncharacterized protein</fullName>
    </submittedName>
</protein>
<dbReference type="Proteomes" id="UP000001449">
    <property type="component" value="Chromosome 2"/>
</dbReference>
<accession>B8BV64</accession>
<evidence type="ECO:0000256" key="1">
    <source>
        <dbReference type="SAM" id="MobiDB-lite"/>
    </source>
</evidence>
<dbReference type="AlphaFoldDB" id="B8BV64"/>
<feature type="compositionally biased region" description="Basic and acidic residues" evidence="1">
    <location>
        <begin position="251"/>
        <end position="263"/>
    </location>
</feature>
<sequence length="414" mass="46825">MSDDDDSCAASSGDELLNMVPFSQESSSSPDKATAVFQTPESDDDKEELQVGSGSKRKREDEEEANDDKARKMASNIWLDKQLGTPDKLCWHEQTKKKAKILYPVRIPPVEETIGLSLGKWNEESQCVVQYVQYPHKAIKGNDVGRYGIASKKRLIPYYGDEDTKDKWCSKRLQSYCKQLKRMHKGFEAVDVKVEGYYLDRVLKQSLLEEAALSNEEGADIYDKAVPEEVVIEKSVEEQQSDSGDDDDDNKGDAGRRKTEPLRVGDRIQFYKPHLKAGDPSALCDATILCINPKGDPILTIDQFFMHLPAGHQVKRIQRYNRGKLQDHSGSFRPINSYLLKKEGDKNAAKQTREKESARFNSIVEKNMANMTKKMEGEGISSELASDMLTFKSKSKQLYGNKKEEKPHHTIADM</sequence>
<evidence type="ECO:0000313" key="3">
    <source>
        <dbReference type="Proteomes" id="UP000001449"/>
    </source>
</evidence>
<dbReference type="RefSeq" id="XP_002287439.1">
    <property type="nucleotide sequence ID" value="XM_002287403.1"/>
</dbReference>
<feature type="region of interest" description="Disordered" evidence="1">
    <location>
        <begin position="235"/>
        <end position="263"/>
    </location>
</feature>
<feature type="compositionally biased region" description="Acidic residues" evidence="1">
    <location>
        <begin position="239"/>
        <end position="250"/>
    </location>
</feature>
<proteinExistence type="predicted"/>
<feature type="region of interest" description="Disordered" evidence="1">
    <location>
        <begin position="395"/>
        <end position="414"/>
    </location>
</feature>
<feature type="compositionally biased region" description="Basic and acidic residues" evidence="1">
    <location>
        <begin position="401"/>
        <end position="414"/>
    </location>
</feature>
<gene>
    <name evidence="2" type="ORF">THAPSDRAFT_2725</name>
</gene>
<dbReference type="EMBL" id="CM000639">
    <property type="protein sequence ID" value="EED94882.1"/>
    <property type="molecule type" value="Genomic_DNA"/>
</dbReference>
<feature type="compositionally biased region" description="Polar residues" evidence="1">
    <location>
        <begin position="21"/>
        <end position="40"/>
    </location>
</feature>
<reference evidence="2 3" key="1">
    <citation type="journal article" date="2004" name="Science">
        <title>The genome of the diatom Thalassiosira pseudonana: ecology, evolution, and metabolism.</title>
        <authorList>
            <person name="Armbrust E.V."/>
            <person name="Berges J.A."/>
            <person name="Bowler C."/>
            <person name="Green B.R."/>
            <person name="Martinez D."/>
            <person name="Putnam N.H."/>
            <person name="Zhou S."/>
            <person name="Allen A.E."/>
            <person name="Apt K.E."/>
            <person name="Bechner M."/>
            <person name="Brzezinski M.A."/>
            <person name="Chaal B.K."/>
            <person name="Chiovitti A."/>
            <person name="Davis A.K."/>
            <person name="Demarest M.S."/>
            <person name="Detter J.C."/>
            <person name="Glavina T."/>
            <person name="Goodstein D."/>
            <person name="Hadi M.Z."/>
            <person name="Hellsten U."/>
            <person name="Hildebrand M."/>
            <person name="Jenkins B.D."/>
            <person name="Jurka J."/>
            <person name="Kapitonov V.V."/>
            <person name="Kroger N."/>
            <person name="Lau W.W."/>
            <person name="Lane T.W."/>
            <person name="Larimer F.W."/>
            <person name="Lippmeier J.C."/>
            <person name="Lucas S."/>
            <person name="Medina M."/>
            <person name="Montsant A."/>
            <person name="Obornik M."/>
            <person name="Parker M.S."/>
            <person name="Palenik B."/>
            <person name="Pazour G.J."/>
            <person name="Richardson P.M."/>
            <person name="Rynearson T.A."/>
            <person name="Saito M.A."/>
            <person name="Schwartz D.C."/>
            <person name="Thamatrakoln K."/>
            <person name="Valentin K."/>
            <person name="Vardi A."/>
            <person name="Wilkerson F.P."/>
            <person name="Rokhsar D.S."/>
        </authorList>
    </citation>
    <scope>NUCLEOTIDE SEQUENCE [LARGE SCALE GENOMIC DNA]</scope>
    <source>
        <strain evidence="2 3">CCMP1335</strain>
    </source>
</reference>
<feature type="region of interest" description="Disordered" evidence="1">
    <location>
        <begin position="1"/>
        <end position="72"/>
    </location>
</feature>
<name>B8BV64_THAPS</name>
<organism evidence="2 3">
    <name type="scientific">Thalassiosira pseudonana</name>
    <name type="common">Marine diatom</name>
    <name type="synonym">Cyclotella nana</name>
    <dbReference type="NCBI Taxonomy" id="35128"/>
    <lineage>
        <taxon>Eukaryota</taxon>
        <taxon>Sar</taxon>
        <taxon>Stramenopiles</taxon>
        <taxon>Ochrophyta</taxon>
        <taxon>Bacillariophyta</taxon>
        <taxon>Coscinodiscophyceae</taxon>
        <taxon>Thalassiosirophycidae</taxon>
        <taxon>Thalassiosirales</taxon>
        <taxon>Thalassiosiraceae</taxon>
        <taxon>Thalassiosira</taxon>
    </lineage>
</organism>
<dbReference type="KEGG" id="tps:THAPSDRAFT_2725"/>
<dbReference type="InParanoid" id="B8BV64"/>